<evidence type="ECO:0000313" key="2">
    <source>
        <dbReference type="EMBL" id="SBT59578.1"/>
    </source>
</evidence>
<dbReference type="Proteomes" id="UP000078555">
    <property type="component" value="Unassembled WGS sequence"/>
</dbReference>
<accession>A0A1A9AQU1</accession>
<dbReference type="Proteomes" id="UP000078550">
    <property type="component" value="Unassembled WGS sequence"/>
</dbReference>
<dbReference type="EMBL" id="FLRD01001914">
    <property type="protein sequence ID" value="SBT58605.1"/>
    <property type="molecule type" value="Genomic_DNA"/>
</dbReference>
<evidence type="ECO:0000313" key="1">
    <source>
        <dbReference type="EMBL" id="SBT58605.1"/>
    </source>
</evidence>
<reference evidence="1" key="2">
    <citation type="submission" date="2016-05" db="EMBL/GenBank/DDBJ databases">
        <authorList>
            <person name="Lavstsen T."/>
            <person name="Jespersen J.S."/>
        </authorList>
    </citation>
    <scope>NUCLEOTIDE SEQUENCE [LARGE SCALE GENOMIC DNA]</scope>
</reference>
<dbReference type="InterPro" id="IPR008780">
    <property type="entry name" value="Plasmodium_Vir"/>
</dbReference>
<dbReference type="Pfam" id="PF05795">
    <property type="entry name" value="Plasmodium_Vir"/>
    <property type="match status" value="2"/>
</dbReference>
<gene>
    <name evidence="1" type="ORF">POVWA1_088970</name>
    <name evidence="2" type="ORF">POVWA2_098090</name>
</gene>
<organism evidence="1 4">
    <name type="scientific">Plasmodium ovale wallikeri</name>
    <dbReference type="NCBI Taxonomy" id="864142"/>
    <lineage>
        <taxon>Eukaryota</taxon>
        <taxon>Sar</taxon>
        <taxon>Alveolata</taxon>
        <taxon>Apicomplexa</taxon>
        <taxon>Aconoidasida</taxon>
        <taxon>Haemosporida</taxon>
        <taxon>Plasmodiidae</taxon>
        <taxon>Plasmodium</taxon>
        <taxon>Plasmodium (Plasmodium)</taxon>
    </lineage>
</organism>
<dbReference type="EMBL" id="FLRE01003484">
    <property type="protein sequence ID" value="SBT59578.1"/>
    <property type="molecule type" value="Genomic_DNA"/>
</dbReference>
<name>A0A1A9AQU1_PLAOA</name>
<proteinExistence type="predicted"/>
<sequence length="335" mass="39296">MTGVRLNELPSRQLYKELNTVKRTSIYTQYCRLLPDNMRLNGNILTLCKNLAVYLINKSKESNLLEFGCSICKLLNYWVLDELYKIYKSSYKHTDIFEEFKKLWDNINESLYYNKDNKCLPEFYNFKESDWEGRKELYEYCVDYVTLFEKGNNNSKCKEYYEYIQKKDKLYNKLDEYFTSQDKEKCLEFYDKCKSYNPNKVLDTLSCHAQIMEEKGITVSLLPLVRGGQDLSSSNMAELDEALVDSVVSSDVSPSTGDNSHIGRILGFSSFGIFFIFIISYKFTPVGPWLHSLLFRKRIIRQNFGDGMIDDLAEYSLDSEEVNMENEKHVSYHPS</sequence>
<protein>
    <submittedName>
        <fullName evidence="1">PIR Superfamily Protein</fullName>
    </submittedName>
</protein>
<dbReference type="AlphaFoldDB" id="A0A1A9AQU1"/>
<evidence type="ECO:0000313" key="3">
    <source>
        <dbReference type="Proteomes" id="UP000078550"/>
    </source>
</evidence>
<keyword evidence="4" id="KW-1185">Reference proteome</keyword>
<evidence type="ECO:0000313" key="4">
    <source>
        <dbReference type="Proteomes" id="UP000078555"/>
    </source>
</evidence>
<reference evidence="3 4" key="1">
    <citation type="submission" date="2016-05" db="EMBL/GenBank/DDBJ databases">
        <authorList>
            <person name="Naeem Raeece"/>
        </authorList>
    </citation>
    <scope>NUCLEOTIDE SEQUENCE [LARGE SCALE GENOMIC DNA]</scope>
</reference>